<dbReference type="PROSITE" id="PS50296">
    <property type="entry name" value="SUI1"/>
    <property type="match status" value="1"/>
</dbReference>
<dbReference type="InterPro" id="IPR001950">
    <property type="entry name" value="SUI1"/>
</dbReference>
<dbReference type="InterPro" id="IPR058886">
    <property type="entry name" value="SWIB_eIF2D"/>
</dbReference>
<dbReference type="InterPro" id="IPR048248">
    <property type="entry name" value="PUA_eIF2d-like"/>
</dbReference>
<dbReference type="InterPro" id="IPR057429">
    <property type="entry name" value="WH_eIF2D"/>
</dbReference>
<dbReference type="CDD" id="cd21156">
    <property type="entry name" value="PUA_eIF2d-like"/>
    <property type="match status" value="1"/>
</dbReference>
<dbReference type="InterPro" id="IPR039757">
    <property type="entry name" value="EIF2D"/>
</dbReference>
<dbReference type="STRING" id="6185.A0A095A0D6"/>
<dbReference type="CDD" id="cd11608">
    <property type="entry name" value="eIF2D_C"/>
    <property type="match status" value="1"/>
</dbReference>
<evidence type="ECO:0000313" key="2">
    <source>
        <dbReference type="EMBL" id="KGB40685.1"/>
    </source>
</evidence>
<dbReference type="PANTHER" id="PTHR12217">
    <property type="entry name" value="EUKARYOTIC TRANSLATION INITIATION FACTOR 2D"/>
    <property type="match status" value="1"/>
</dbReference>
<dbReference type="InterPro" id="IPR015947">
    <property type="entry name" value="PUA-like_sf"/>
</dbReference>
<dbReference type="Pfam" id="PF26292">
    <property type="entry name" value="PUA_elF2D"/>
    <property type="match status" value="1"/>
</dbReference>
<dbReference type="Pfam" id="PF01253">
    <property type="entry name" value="SUI1"/>
    <property type="match status" value="1"/>
</dbReference>
<organism evidence="2">
    <name type="scientific">Schistosoma haematobium</name>
    <name type="common">Blood fluke</name>
    <dbReference type="NCBI Taxonomy" id="6185"/>
    <lineage>
        <taxon>Eukaryota</taxon>
        <taxon>Metazoa</taxon>
        <taxon>Spiralia</taxon>
        <taxon>Lophotrochozoa</taxon>
        <taxon>Platyhelminthes</taxon>
        <taxon>Trematoda</taxon>
        <taxon>Digenea</taxon>
        <taxon>Strigeidida</taxon>
        <taxon>Schistosomatoidea</taxon>
        <taxon>Schistosomatidae</taxon>
        <taxon>Schistosoma</taxon>
    </lineage>
</organism>
<dbReference type="SUPFAM" id="SSF88697">
    <property type="entry name" value="PUA domain-like"/>
    <property type="match status" value="1"/>
</dbReference>
<dbReference type="PROSITE" id="PS50890">
    <property type="entry name" value="PUA"/>
    <property type="match status" value="1"/>
</dbReference>
<keyword evidence="2" id="KW-0648">Protein biosynthesis</keyword>
<dbReference type="InterPro" id="IPR036877">
    <property type="entry name" value="SUI1_dom_sf"/>
</dbReference>
<dbReference type="PANTHER" id="PTHR12217:SF4">
    <property type="entry name" value="EUKARYOTIC TRANSLATION INITIATION FACTOR 2D"/>
    <property type="match status" value="1"/>
</dbReference>
<dbReference type="InterPro" id="IPR036885">
    <property type="entry name" value="SWIB_MDM2_dom_sf"/>
</dbReference>
<accession>A0A095A0D6</accession>
<keyword evidence="2" id="KW-0396">Initiation factor</keyword>
<dbReference type="GO" id="GO:0001731">
    <property type="term" value="P:formation of translation preinitiation complex"/>
    <property type="evidence" value="ECO:0007669"/>
    <property type="project" value="InterPro"/>
</dbReference>
<feature type="domain" description="SUI1" evidence="1">
    <location>
        <begin position="473"/>
        <end position="545"/>
    </location>
</feature>
<dbReference type="EMBL" id="KL251547">
    <property type="protein sequence ID" value="KGB40685.1"/>
    <property type="molecule type" value="Genomic_DNA"/>
</dbReference>
<proteinExistence type="predicted"/>
<dbReference type="InterPro" id="IPR039759">
    <property type="entry name" value="eIF2D_SUI1"/>
</dbReference>
<gene>
    <name evidence="2" type="ORF">MS3_09165</name>
</gene>
<protein>
    <submittedName>
        <fullName evidence="2">Eukaryotic translation initiation factor 2D</fullName>
    </submittedName>
</protein>
<dbReference type="Pfam" id="PF26291">
    <property type="entry name" value="SWIB_eIF2D"/>
    <property type="match status" value="1"/>
</dbReference>
<reference evidence="2" key="1">
    <citation type="journal article" date="2012" name="Nat. Genet.">
        <title>Whole-genome sequence of Schistosoma haematobium.</title>
        <authorList>
            <person name="Young N.D."/>
            <person name="Jex A.R."/>
            <person name="Li B."/>
            <person name="Liu S."/>
            <person name="Yang L."/>
            <person name="Xiong Z."/>
            <person name="Li Y."/>
            <person name="Cantacessi C."/>
            <person name="Hall R.S."/>
            <person name="Xu X."/>
            <person name="Chen F."/>
            <person name="Wu X."/>
            <person name="Zerlotini A."/>
            <person name="Oliveira G."/>
            <person name="Hofmann A."/>
            <person name="Zhang G."/>
            <person name="Fang X."/>
            <person name="Kang Y."/>
            <person name="Campbell B.E."/>
            <person name="Loukas A."/>
            <person name="Ranganathan S."/>
            <person name="Rollinson D."/>
            <person name="Rinaldi G."/>
            <person name="Brindley P.J."/>
            <person name="Yang H."/>
            <person name="Wang J."/>
            <person name="Wang J."/>
            <person name="Gasser R.B."/>
        </authorList>
    </citation>
    <scope>NUCLEOTIDE SEQUENCE [LARGE SCALE GENOMIC DNA]</scope>
</reference>
<name>A0A095A0D6_SCHHA</name>
<dbReference type="Gene3D" id="3.30.780.10">
    <property type="entry name" value="SUI1-like domain"/>
    <property type="match status" value="1"/>
</dbReference>
<dbReference type="GO" id="GO:0003743">
    <property type="term" value="F:translation initiation factor activity"/>
    <property type="evidence" value="ECO:0007669"/>
    <property type="project" value="UniProtKB-KW"/>
</dbReference>
<dbReference type="Gene3D" id="3.10.400.20">
    <property type="match status" value="1"/>
</dbReference>
<dbReference type="AlphaFoldDB" id="A0A095A0D6"/>
<dbReference type="SUPFAM" id="SSF47592">
    <property type="entry name" value="SWIB/MDM2 domain"/>
    <property type="match status" value="1"/>
</dbReference>
<dbReference type="Pfam" id="PF25304">
    <property type="entry name" value="WHD_eIF2D"/>
    <property type="match status" value="1"/>
</dbReference>
<evidence type="ECO:0000259" key="1">
    <source>
        <dbReference type="PROSITE" id="PS50296"/>
    </source>
</evidence>
<sequence>MFLKPFAVRFNSQIKSCEKSELYLFLYLIFIYRKQLLNSFYDQYELDPTNILEIFKTKDVHRLKVITSSEIKVNIYKFGNIPLIIENEKERLPTDLMLPGVVTDGPILPYTFNKIEKGVLCCISTTSNRAPIAIGHTAMSNYDMYMSAGKGKAVSVFHVMGDHVCSLVSSFNRPILPWPIIDESSPKTNEEIDNVDDGSKSPVNILSQQISDDKNISEELNDLYLKEAVELQPSLDLDKILRECFLKGLKLIKTNQLPIQVNIFYSQYVLVHNSTTFIIACPTISSTCKLLVGVGLFLKAMQDEGFVEVTEPKSGVLMLNHINKDHIELRGVTVPASITNPKVECHWPDDYMGPPQIEDIRIIKGPVTALFSQSGECISQSEARRTIDNYVRNNKLQLTTDPSLVHLDKLLTSICEPKTFIESPESTITNPIFHIRFGDLISQALKNLTTAYRIIYPNMSTPVIWNKKEPPHIHLYTVTKAGKKLTRIAELEDFHINPDSFSKQLKVHLACSAGKADDQQYPGKTVIQAQGVHLAAISKLLTESYSIPKRFIKGYTEPDKKK</sequence>
<dbReference type="SUPFAM" id="SSF55159">
    <property type="entry name" value="eIF1-like"/>
    <property type="match status" value="1"/>
</dbReference>